<reference evidence="3" key="2">
    <citation type="journal article" date="2014" name="PLoS Genet.">
        <title>Signature gene expression reveals novel clues to the molecular mechanisms of dimorphic transition in Penicillium marneffei.</title>
        <authorList>
            <person name="Yang E."/>
            <person name="Wang G."/>
            <person name="Cai J."/>
            <person name="Woo P.C."/>
            <person name="Lau S.K."/>
            <person name="Yuen K.-Y."/>
            <person name="Chow W.-N."/>
            <person name="Lin X."/>
        </authorList>
    </citation>
    <scope>NUCLEOTIDE SEQUENCE</scope>
    <source>
        <strain evidence="3">PM1</strain>
    </source>
</reference>
<feature type="transmembrane region" description="Helical" evidence="2">
    <location>
        <begin position="7"/>
        <end position="27"/>
    </location>
</feature>
<dbReference type="GO" id="GO:0045121">
    <property type="term" value="C:membrane raft"/>
    <property type="evidence" value="ECO:0007669"/>
    <property type="project" value="TreeGrafter"/>
</dbReference>
<keyword evidence="2" id="KW-0812">Transmembrane</keyword>
<feature type="transmembrane region" description="Helical" evidence="2">
    <location>
        <begin position="147"/>
        <end position="170"/>
    </location>
</feature>
<dbReference type="Pfam" id="PF06687">
    <property type="entry name" value="SUR7"/>
    <property type="match status" value="1"/>
</dbReference>
<sequence>MASGRPIFGILALFFTAGALVLMYLTLLGGANNHVPLNEIYFLQANTSNIPGAPSISRWTFWNICSVSDGKSQCGTTHPDFPFDPPSSQNFGTDTNIPAAFIGTRHYYLLSRFMFPFMLIALFFATLSLFLGVVAPCTRIGSYLSGLLGSIAWVFQVITTTLMTACFVQGRHHFNSNGQSAKLGPKAFGFMWTALTLLTLSSVLYCMGGAAGRSSSSGYTGRETRRRGFFASRRSSTKSHGSTRSKREDEV</sequence>
<dbReference type="eggNOG" id="ENOG502RKFF">
    <property type="taxonomic scope" value="Eukaryota"/>
</dbReference>
<protein>
    <submittedName>
        <fullName evidence="3">Protein SUR7</fullName>
    </submittedName>
</protein>
<feature type="region of interest" description="Disordered" evidence="1">
    <location>
        <begin position="211"/>
        <end position="251"/>
    </location>
</feature>
<dbReference type="GO" id="GO:0006897">
    <property type="term" value="P:endocytosis"/>
    <property type="evidence" value="ECO:0007669"/>
    <property type="project" value="TreeGrafter"/>
</dbReference>
<comment type="caution">
    <text evidence="3">The sequence shown here is derived from an EMBL/GenBank/DDBJ whole genome shotgun (WGS) entry which is preliminary data.</text>
</comment>
<feature type="compositionally biased region" description="Low complexity" evidence="1">
    <location>
        <begin position="212"/>
        <end position="221"/>
    </location>
</feature>
<keyword evidence="2" id="KW-1133">Transmembrane helix</keyword>
<dbReference type="EMBL" id="JPOX01000035">
    <property type="protein sequence ID" value="KFX43437.1"/>
    <property type="molecule type" value="Genomic_DNA"/>
</dbReference>
<keyword evidence="2" id="KW-0472">Membrane</keyword>
<evidence type="ECO:0000313" key="3">
    <source>
        <dbReference type="EMBL" id="KFX43437.1"/>
    </source>
</evidence>
<dbReference type="GO" id="GO:0005886">
    <property type="term" value="C:plasma membrane"/>
    <property type="evidence" value="ECO:0007669"/>
    <property type="project" value="InterPro"/>
</dbReference>
<dbReference type="GO" id="GO:0031505">
    <property type="term" value="P:fungal-type cell wall organization"/>
    <property type="evidence" value="ECO:0007669"/>
    <property type="project" value="TreeGrafter"/>
</dbReference>
<evidence type="ECO:0000256" key="2">
    <source>
        <dbReference type="SAM" id="Phobius"/>
    </source>
</evidence>
<feature type="compositionally biased region" description="Basic residues" evidence="1">
    <location>
        <begin position="235"/>
        <end position="244"/>
    </location>
</feature>
<accession>A0A093UT13</accession>
<dbReference type="InterPro" id="IPR009571">
    <property type="entry name" value="SUR7/Rim9-like_fungi"/>
</dbReference>
<feature type="transmembrane region" description="Helical" evidence="2">
    <location>
        <begin position="113"/>
        <end position="135"/>
    </location>
</feature>
<reference key="1">
    <citation type="journal article" date="2014" name="PLoS Genet.">
        <title>Signature Gene Expression Reveals Novel Clues to the Molecular Mechanisms of Dimorphic Transition in Penicillium marneffei.</title>
        <authorList>
            <person name="Yang E."/>
            <person name="Wang G."/>
            <person name="Cai J."/>
            <person name="Woo P.C."/>
            <person name="Lau S.K."/>
            <person name="Yuen K.-Y."/>
            <person name="Chow W.-N."/>
            <person name="Lin X."/>
        </authorList>
    </citation>
    <scope>NUCLEOTIDE SEQUENCE [LARGE SCALE GENOMIC DNA]</scope>
    <source>
        <strain>PM1</strain>
    </source>
</reference>
<organism evidence="3">
    <name type="scientific">Talaromyces marneffei PM1</name>
    <dbReference type="NCBI Taxonomy" id="1077442"/>
    <lineage>
        <taxon>Eukaryota</taxon>
        <taxon>Fungi</taxon>
        <taxon>Dikarya</taxon>
        <taxon>Ascomycota</taxon>
        <taxon>Pezizomycotina</taxon>
        <taxon>Eurotiomycetes</taxon>
        <taxon>Eurotiomycetidae</taxon>
        <taxon>Eurotiales</taxon>
        <taxon>Trichocomaceae</taxon>
        <taxon>Talaromyces</taxon>
        <taxon>Talaromyces sect. Talaromyces</taxon>
    </lineage>
</organism>
<evidence type="ECO:0000256" key="1">
    <source>
        <dbReference type="SAM" id="MobiDB-lite"/>
    </source>
</evidence>
<dbReference type="GO" id="GO:0030866">
    <property type="term" value="P:cortical actin cytoskeleton organization"/>
    <property type="evidence" value="ECO:0007669"/>
    <property type="project" value="TreeGrafter"/>
</dbReference>
<dbReference type="PANTHER" id="PTHR36414:SF1">
    <property type="entry name" value="PROTEIN SUR7"/>
    <property type="match status" value="1"/>
</dbReference>
<dbReference type="GO" id="GO:0005938">
    <property type="term" value="C:cell cortex"/>
    <property type="evidence" value="ECO:0007669"/>
    <property type="project" value="TreeGrafter"/>
</dbReference>
<dbReference type="GO" id="GO:0032185">
    <property type="term" value="P:septin cytoskeleton organization"/>
    <property type="evidence" value="ECO:0007669"/>
    <property type="project" value="TreeGrafter"/>
</dbReference>
<dbReference type="HOGENOM" id="CLU_059603_2_0_1"/>
<dbReference type="AlphaFoldDB" id="A0A093UT13"/>
<feature type="transmembrane region" description="Helical" evidence="2">
    <location>
        <begin position="190"/>
        <end position="212"/>
    </location>
</feature>
<proteinExistence type="predicted"/>
<gene>
    <name evidence="3" type="ORF">GQ26_0350350</name>
</gene>
<name>A0A093UT13_TALMA</name>
<dbReference type="PANTHER" id="PTHR36414">
    <property type="entry name" value="PROTEIN SUR7"/>
    <property type="match status" value="1"/>
</dbReference>